<gene>
    <name evidence="1" type="ORF">HNAJ_LOCUS13234</name>
</gene>
<dbReference type="WBParaSite" id="HNAJ_0001326001-mRNA-1">
    <property type="protein sequence ID" value="HNAJ_0001326001-mRNA-1"/>
    <property type="gene ID" value="HNAJ_0001326001"/>
</dbReference>
<protein>
    <submittedName>
        <fullName evidence="3">Importin N-terminal domain-containing protein</fullName>
    </submittedName>
</protein>
<organism evidence="3">
    <name type="scientific">Rodentolepis nana</name>
    <name type="common">Dwarf tapeworm</name>
    <name type="synonym">Hymenolepis nana</name>
    <dbReference type="NCBI Taxonomy" id="102285"/>
    <lineage>
        <taxon>Eukaryota</taxon>
        <taxon>Metazoa</taxon>
        <taxon>Spiralia</taxon>
        <taxon>Lophotrochozoa</taxon>
        <taxon>Platyhelminthes</taxon>
        <taxon>Cestoda</taxon>
        <taxon>Eucestoda</taxon>
        <taxon>Cyclophyllidea</taxon>
        <taxon>Hymenolepididae</taxon>
        <taxon>Rodentolepis</taxon>
    </lineage>
</organism>
<proteinExistence type="predicted"/>
<sequence>MDLTQILLAASSPDLQLVQSANIHLDELSKSDPLFLSKLTSAIFEQSDLLTPSALLFAIIHLKNLVKKWSKFDINQQEYITSTILHHLRQNPSPNQFISEIIGMVFRQEWGREWPEKIWLTIIQSEAWTPLRRCIQRSAHLRLPMRRKILGAQVADVLPHLISHWVNSNNSELLHTIYTCVAVIDSSVVTEIMSSNSSVFGELINSALTSLTSPECKDRKRLAKLLHALFCLLPIDLRTPCVVSLLNSMTTVIANDLADRKTVFWGLATIFNITSATFRDDGWRSTYPAFPYLNQHAKELVFNWYMSPSSKIPQHCNAVSLLLALMRAWMPLSESQMEALYSEPEACYSTGGVFCNDTVAGESSNVFFAEAFWNTKSSSTIANADFIPIHPETVPLLRQLAESTFQLLAKHLSSHLVGVLSSAIEELITTGEVALKEVGMRSLQFLLQIDSVQWCSHVDTILSITSSSGPNIEPLIQGRRMALLVRRALISTSSSDELKRNCSVALIELASCLSISCENKKRGIVLQLATACSLVWFLENPSFPPDILSNPLDPTLANILASFANLAKNVEEDETKVLILRYLQCVFENGNIESNFGSFIRTLQDIWQMAEGGLQLRASLIDLVTTVMSALNSESASPEVTSASEELTRVAVTSFIIPDLTRFIKLGDKDDADMLVDSCLPLWRALVTGGGARWSSTLEQLMPLLTDMHGGDVDETLYARVKTVDQAEIFFEIADACLRLASSPNFLSLWTEAFWSPVLRGLITPDKLEAAFSSLYPARLPSDKSLLKLLATWCSQIIRHNVDFPPSICGLLILNSRTCLLSNPVEIEGSKLFCDQMRLLCLAQLAASPNRWHFLMKLLACVEGNVSPDQTFSQVCLGLSKDDHPIPAGNQQQTLLALLERLMERVDSLSNRLHRRCYVLAAVFCLKHLASSEHLFKEVSESVISLCVQALFETDENPTNSTEADSWVAPSTLASPKQLKASLVSLLGNLVDTLSANVDPAVWSQFIQKIA</sequence>
<dbReference type="SUPFAM" id="SSF48371">
    <property type="entry name" value="ARM repeat"/>
    <property type="match status" value="1"/>
</dbReference>
<name>A0A0R3TZG1_RODNA</name>
<dbReference type="STRING" id="102285.A0A0R3TZG1"/>
<dbReference type="Proteomes" id="UP000278807">
    <property type="component" value="Unassembled WGS sequence"/>
</dbReference>
<dbReference type="OrthoDB" id="361693at2759"/>
<keyword evidence="2" id="KW-1185">Reference proteome</keyword>
<evidence type="ECO:0000313" key="1">
    <source>
        <dbReference type="EMBL" id="VDO15309.1"/>
    </source>
</evidence>
<dbReference type="InterPro" id="IPR011989">
    <property type="entry name" value="ARM-like"/>
</dbReference>
<dbReference type="Gene3D" id="1.25.10.10">
    <property type="entry name" value="Leucine-rich Repeat Variant"/>
    <property type="match status" value="1"/>
</dbReference>
<accession>A0A0R3TZG1</accession>
<evidence type="ECO:0000313" key="3">
    <source>
        <dbReference type="WBParaSite" id="HNAJ_0001326001-mRNA-1"/>
    </source>
</evidence>
<reference evidence="3" key="1">
    <citation type="submission" date="2017-02" db="UniProtKB">
        <authorList>
            <consortium name="WormBaseParasite"/>
        </authorList>
    </citation>
    <scope>IDENTIFICATION</scope>
</reference>
<dbReference type="EMBL" id="UZAE01015138">
    <property type="protein sequence ID" value="VDO15309.1"/>
    <property type="molecule type" value="Genomic_DNA"/>
</dbReference>
<dbReference type="AlphaFoldDB" id="A0A0R3TZG1"/>
<reference evidence="1 2" key="2">
    <citation type="submission" date="2018-11" db="EMBL/GenBank/DDBJ databases">
        <authorList>
            <consortium name="Pathogen Informatics"/>
        </authorList>
    </citation>
    <scope>NUCLEOTIDE SEQUENCE [LARGE SCALE GENOMIC DNA]</scope>
</reference>
<evidence type="ECO:0000313" key="2">
    <source>
        <dbReference type="Proteomes" id="UP000278807"/>
    </source>
</evidence>
<dbReference type="InterPro" id="IPR016024">
    <property type="entry name" value="ARM-type_fold"/>
</dbReference>